<evidence type="ECO:0000313" key="13">
    <source>
        <dbReference type="EnsemblPlants" id="Pp3c24_9600V3.1"/>
    </source>
</evidence>
<dbReference type="RefSeq" id="XP_073387156.1">
    <property type="nucleotide sequence ID" value="XM_073531055.1"/>
</dbReference>
<keyword evidence="11" id="KW-0812">Transmembrane</keyword>
<dbReference type="HAMAP" id="MF_03055">
    <property type="entry name" value="tRNA_methyltr_TrmB_euk"/>
    <property type="match status" value="1"/>
</dbReference>
<evidence type="ECO:0000256" key="11">
    <source>
        <dbReference type="SAM" id="Phobius"/>
    </source>
</evidence>
<dbReference type="PaxDb" id="3218-PP1S196_65V6.3"/>
<dbReference type="Pfam" id="PF02390">
    <property type="entry name" value="Methyltransf_4"/>
    <property type="match status" value="1"/>
</dbReference>
<dbReference type="RefSeq" id="XP_024364453.1">
    <property type="nucleotide sequence ID" value="XM_024508685.2"/>
</dbReference>
<keyword evidence="11" id="KW-1133">Transmembrane helix</keyword>
<keyword evidence="11" id="KW-0472">Membrane</keyword>
<comment type="subcellular location">
    <subcellularLocation>
        <location evidence="9">Nucleus</location>
    </subcellularLocation>
</comment>
<evidence type="ECO:0000256" key="7">
    <source>
        <dbReference type="ARBA" id="ARBA00022884"/>
    </source>
</evidence>
<evidence type="ECO:0000256" key="6">
    <source>
        <dbReference type="ARBA" id="ARBA00022694"/>
    </source>
</evidence>
<sequence>MTGEDSADIAHEASEVKEKNEAIEKNGSVSAVGEEPKAFIKGKRRSEQEAQVKAGKQKGQLPKKRFYRARAHSNPLSDCQFSVPTTPSEFDWSESFPEFFAQEETTGDKDLKVRFADIGCGFGGLIVQMSPLFPKTLMVGMELRDKVSEYVKERIVALREQHPGQYENISVLRTNAMKYLPNYFEKGQLTKMFFLFPDPHFKEKNHRRRIISTALLAEYAYIMAVGGILYTITDVQELGEWMKAHLDAHPLFHPLTDEELEKDVCVPLLINATEEGQKVERNGGSTYKAIYRRIAGLGNIGA</sequence>
<dbReference type="EnsemblPlants" id="Pp3c24_9600V3.4">
    <property type="protein sequence ID" value="Pp3c24_9600V3.4"/>
    <property type="gene ID" value="Pp3c24_9600"/>
</dbReference>
<reference evidence="13" key="3">
    <citation type="submission" date="2020-12" db="UniProtKB">
        <authorList>
            <consortium name="EnsemblPlants"/>
        </authorList>
    </citation>
    <scope>IDENTIFICATION</scope>
</reference>
<evidence type="ECO:0000256" key="2">
    <source>
        <dbReference type="ARBA" id="ARBA00022555"/>
    </source>
</evidence>
<dbReference type="RefSeq" id="XP_024364452.1">
    <property type="nucleotide sequence ID" value="XM_024508684.2"/>
</dbReference>
<feature type="binding site" evidence="9">
    <location>
        <begin position="273"/>
        <end position="275"/>
    </location>
    <ligand>
        <name>S-adenosyl-L-methionine</name>
        <dbReference type="ChEBI" id="CHEBI:59789"/>
    </ligand>
</feature>
<organism evidence="12">
    <name type="scientific">Physcomitrium patens</name>
    <name type="common">Spreading-leaved earth moss</name>
    <name type="synonym">Physcomitrella patens</name>
    <dbReference type="NCBI Taxonomy" id="3218"/>
    <lineage>
        <taxon>Eukaryota</taxon>
        <taxon>Viridiplantae</taxon>
        <taxon>Streptophyta</taxon>
        <taxon>Embryophyta</taxon>
        <taxon>Bryophyta</taxon>
        <taxon>Bryophytina</taxon>
        <taxon>Bryopsida</taxon>
        <taxon>Funariidae</taxon>
        <taxon>Funariales</taxon>
        <taxon>Funariaceae</taxon>
        <taxon>Physcomitrium</taxon>
    </lineage>
</organism>
<dbReference type="GO" id="GO:0008176">
    <property type="term" value="F:tRNA (guanine(46)-N7)-methyltransferase activity"/>
    <property type="evidence" value="ECO:0000318"/>
    <property type="project" value="GO_Central"/>
</dbReference>
<dbReference type="FunCoup" id="A0A2K1IG57">
    <property type="interactions" value="3420"/>
</dbReference>
<dbReference type="GO" id="GO:0030488">
    <property type="term" value="P:tRNA methylation"/>
    <property type="evidence" value="ECO:0000318"/>
    <property type="project" value="GO_Central"/>
</dbReference>
<evidence type="ECO:0000256" key="10">
    <source>
        <dbReference type="SAM" id="MobiDB-lite"/>
    </source>
</evidence>
<feature type="binding site" evidence="9">
    <location>
        <position position="119"/>
    </location>
    <ligand>
        <name>S-adenosyl-L-methionine</name>
        <dbReference type="ChEBI" id="CHEBI:59789"/>
    </ligand>
</feature>
<dbReference type="Gramene" id="Pp3c24_9600V3.4">
    <property type="protein sequence ID" value="Pp3c24_9600V3.4"/>
    <property type="gene ID" value="Pp3c24_9600"/>
</dbReference>
<dbReference type="EnsemblPlants" id="Pp3c24_9600V3.3">
    <property type="protein sequence ID" value="Pp3c24_9600V3.3"/>
    <property type="gene ID" value="Pp3c24_9600"/>
</dbReference>
<dbReference type="Proteomes" id="UP000006727">
    <property type="component" value="Chromosome 24"/>
</dbReference>
<comment type="similarity">
    <text evidence="9">Belongs to the class I-like SAM-binding methyltransferase superfamily. TrmB family.</text>
</comment>
<dbReference type="EMBL" id="ABEU02000024">
    <property type="protein sequence ID" value="PNR28261.1"/>
    <property type="molecule type" value="Genomic_DNA"/>
</dbReference>
<dbReference type="RefSeq" id="XP_024364451.1">
    <property type="nucleotide sequence ID" value="XM_024508683.2"/>
</dbReference>
<dbReference type="PROSITE" id="PS51625">
    <property type="entry name" value="SAM_MT_TRMB"/>
    <property type="match status" value="1"/>
</dbReference>
<dbReference type="Gramene" id="Pp3c24_9600V3.3">
    <property type="protein sequence ID" value="Pp3c24_9600V3.3"/>
    <property type="gene ID" value="Pp3c24_9600"/>
</dbReference>
<feature type="compositionally biased region" description="Basic and acidic residues" evidence="10">
    <location>
        <begin position="8"/>
        <end position="24"/>
    </location>
</feature>
<protein>
    <recommendedName>
        <fullName evidence="9">tRNA (guanine-N(7)-)-methyltransferase</fullName>
        <ecNumber evidence="9">2.1.1.33</ecNumber>
    </recommendedName>
    <alternativeName>
        <fullName evidence="9">tRNA (guanine(46)-N(7))-methyltransferase</fullName>
    </alternativeName>
    <alternativeName>
        <fullName evidence="9">tRNA(m7G46)-methyltransferase</fullName>
    </alternativeName>
</protein>
<feature type="binding site" evidence="9">
    <location>
        <position position="195"/>
    </location>
    <ligand>
        <name>S-adenosyl-L-methionine</name>
        <dbReference type="ChEBI" id="CHEBI:59789"/>
    </ligand>
</feature>
<dbReference type="AlphaFoldDB" id="A0A2K1IG57"/>
<dbReference type="GO" id="GO:0005634">
    <property type="term" value="C:nucleus"/>
    <property type="evidence" value="ECO:0007669"/>
    <property type="project" value="UniProtKB-SubCell"/>
</dbReference>
<proteinExistence type="inferred from homology"/>
<dbReference type="STRING" id="3218.A0A2K1IG57"/>
<evidence type="ECO:0000256" key="9">
    <source>
        <dbReference type="HAMAP-Rule" id="MF_03055"/>
    </source>
</evidence>
<name>A0A2K1IG57_PHYPA</name>
<dbReference type="GeneID" id="112276886"/>
<dbReference type="InterPro" id="IPR029063">
    <property type="entry name" value="SAM-dependent_MTases_sf"/>
</dbReference>
<evidence type="ECO:0000256" key="8">
    <source>
        <dbReference type="ARBA" id="ARBA00023242"/>
    </source>
</evidence>
<accession>A0A2K1IG57</accession>
<keyword evidence="4 9" id="KW-0808">Transferase</keyword>
<dbReference type="OrthoDB" id="47276at2759"/>
<keyword evidence="14" id="KW-1185">Reference proteome</keyword>
<dbReference type="GO" id="GO:0000049">
    <property type="term" value="F:tRNA binding"/>
    <property type="evidence" value="ECO:0007669"/>
    <property type="project" value="UniProtKB-UniRule"/>
</dbReference>
<dbReference type="Gramene" id="Pp3c24_9600V3.1">
    <property type="protein sequence ID" value="Pp3c24_9600V3.1"/>
    <property type="gene ID" value="Pp3c24_9600"/>
</dbReference>
<dbReference type="EnsemblPlants" id="Pp3c24_9600V3.1">
    <property type="protein sequence ID" value="Pp3c24_9600V3.1"/>
    <property type="gene ID" value="Pp3c24_9600"/>
</dbReference>
<dbReference type="PANTHER" id="PTHR23417:SF16">
    <property type="entry name" value="TRNA (GUANINE-N(7)-)-METHYLTRANSFERASE"/>
    <property type="match status" value="1"/>
</dbReference>
<dbReference type="NCBIfam" id="TIGR00091">
    <property type="entry name" value="tRNA (guanosine(46)-N7)-methyltransferase TrmB"/>
    <property type="match status" value="1"/>
</dbReference>
<gene>
    <name evidence="13" type="primary">LOC112276886</name>
    <name evidence="12" type="ORF">PHYPA_028853</name>
</gene>
<comment type="function">
    <text evidence="9">Catalyzes the formation of N(7)-methylguanine at position 46 (m7G46) in tRNA.</text>
</comment>
<keyword evidence="7 9" id="KW-0694">RNA-binding</keyword>
<dbReference type="GO" id="GO:0043527">
    <property type="term" value="C:tRNA methyltransferase complex"/>
    <property type="evidence" value="ECO:0000318"/>
    <property type="project" value="GO_Central"/>
</dbReference>
<dbReference type="EnsemblPlants" id="Pp3c24_9600V3.2">
    <property type="protein sequence ID" value="Pp3c24_9600V3.2"/>
    <property type="gene ID" value="Pp3c24_9600"/>
</dbReference>
<dbReference type="OMA" id="LPNYFAK"/>
<dbReference type="UniPathway" id="UPA00989"/>
<feature type="region of interest" description="Disordered" evidence="10">
    <location>
        <begin position="1"/>
        <end position="60"/>
    </location>
</feature>
<evidence type="ECO:0000256" key="3">
    <source>
        <dbReference type="ARBA" id="ARBA00022603"/>
    </source>
</evidence>
<feature type="active site" evidence="9">
    <location>
        <position position="198"/>
    </location>
</feature>
<keyword evidence="8 9" id="KW-0539">Nucleus</keyword>
<dbReference type="FunFam" id="3.40.50.150:FF:000158">
    <property type="entry name" value="tRNA (guanine-N(7)-)-methyltransferase"/>
    <property type="match status" value="1"/>
</dbReference>
<dbReference type="EC" id="2.1.1.33" evidence="9"/>
<evidence type="ECO:0000256" key="4">
    <source>
        <dbReference type="ARBA" id="ARBA00022679"/>
    </source>
</evidence>
<evidence type="ECO:0000313" key="14">
    <source>
        <dbReference type="Proteomes" id="UP000006727"/>
    </source>
</evidence>
<dbReference type="SUPFAM" id="SSF53335">
    <property type="entry name" value="S-adenosyl-L-methionine-dependent methyltransferases"/>
    <property type="match status" value="1"/>
</dbReference>
<dbReference type="GO" id="GO:0036265">
    <property type="term" value="P:RNA (guanine-N7)-methylation"/>
    <property type="evidence" value="ECO:0000318"/>
    <property type="project" value="GO_Central"/>
</dbReference>
<reference evidence="12 14" key="2">
    <citation type="journal article" date="2018" name="Plant J.">
        <title>The Physcomitrella patens chromosome-scale assembly reveals moss genome structure and evolution.</title>
        <authorList>
            <person name="Lang D."/>
            <person name="Ullrich K.K."/>
            <person name="Murat F."/>
            <person name="Fuchs J."/>
            <person name="Jenkins J."/>
            <person name="Haas F.B."/>
            <person name="Piednoel M."/>
            <person name="Gundlach H."/>
            <person name="Van Bel M."/>
            <person name="Meyberg R."/>
            <person name="Vives C."/>
            <person name="Morata J."/>
            <person name="Symeonidi A."/>
            <person name="Hiss M."/>
            <person name="Muchero W."/>
            <person name="Kamisugi Y."/>
            <person name="Saleh O."/>
            <person name="Blanc G."/>
            <person name="Decker E.L."/>
            <person name="van Gessel N."/>
            <person name="Grimwood J."/>
            <person name="Hayes R.D."/>
            <person name="Graham S.W."/>
            <person name="Gunter L.E."/>
            <person name="McDaniel S.F."/>
            <person name="Hoernstein S.N.W."/>
            <person name="Larsson A."/>
            <person name="Li F.W."/>
            <person name="Perroud P.F."/>
            <person name="Phillips J."/>
            <person name="Ranjan P."/>
            <person name="Rokshar D.S."/>
            <person name="Rothfels C.J."/>
            <person name="Schneider L."/>
            <person name="Shu S."/>
            <person name="Stevenson D.W."/>
            <person name="Thummler F."/>
            <person name="Tillich M."/>
            <person name="Villarreal Aguilar J.C."/>
            <person name="Widiez T."/>
            <person name="Wong G.K."/>
            <person name="Wymore A."/>
            <person name="Zhang Y."/>
            <person name="Zimmer A.D."/>
            <person name="Quatrano R.S."/>
            <person name="Mayer K.F.X."/>
            <person name="Goodstein D."/>
            <person name="Casacuberta J.M."/>
            <person name="Vandepoele K."/>
            <person name="Reski R."/>
            <person name="Cuming A.C."/>
            <person name="Tuskan G.A."/>
            <person name="Maumus F."/>
            <person name="Salse J."/>
            <person name="Schmutz J."/>
            <person name="Rensing S.A."/>
        </authorList>
    </citation>
    <scope>NUCLEOTIDE SEQUENCE [LARGE SCALE GENOMIC DNA]</scope>
    <source>
        <strain evidence="13 14">cv. Gransden 2004</strain>
    </source>
</reference>
<comment type="pathway">
    <text evidence="9">tRNA modification; N(7)-methylguanine-tRNA biosynthesis.</text>
</comment>
<dbReference type="Gramene" id="Pp3c24_9600V3.2">
    <property type="protein sequence ID" value="Pp3c24_9600V3.2"/>
    <property type="gene ID" value="Pp3c24_9600"/>
</dbReference>
<dbReference type="InterPro" id="IPR003358">
    <property type="entry name" value="tRNA_(Gua-N-7)_MeTrfase_Trmb"/>
</dbReference>
<keyword evidence="5 9" id="KW-0949">S-adenosyl-L-methionine</keyword>
<dbReference type="InterPro" id="IPR025763">
    <property type="entry name" value="Trm8_euk"/>
</dbReference>
<keyword evidence="6 9" id="KW-0819">tRNA processing</keyword>
<evidence type="ECO:0000256" key="1">
    <source>
        <dbReference type="ARBA" id="ARBA00000142"/>
    </source>
</evidence>
<reference evidence="12 14" key="1">
    <citation type="journal article" date="2008" name="Science">
        <title>The Physcomitrella genome reveals evolutionary insights into the conquest of land by plants.</title>
        <authorList>
            <person name="Rensing S."/>
            <person name="Lang D."/>
            <person name="Zimmer A."/>
            <person name="Terry A."/>
            <person name="Salamov A."/>
            <person name="Shapiro H."/>
            <person name="Nishiyama T."/>
            <person name="Perroud P.-F."/>
            <person name="Lindquist E."/>
            <person name="Kamisugi Y."/>
            <person name="Tanahashi T."/>
            <person name="Sakakibara K."/>
            <person name="Fujita T."/>
            <person name="Oishi K."/>
            <person name="Shin-I T."/>
            <person name="Kuroki Y."/>
            <person name="Toyoda A."/>
            <person name="Suzuki Y."/>
            <person name="Hashimoto A."/>
            <person name="Yamaguchi K."/>
            <person name="Sugano A."/>
            <person name="Kohara Y."/>
            <person name="Fujiyama A."/>
            <person name="Anterola A."/>
            <person name="Aoki S."/>
            <person name="Ashton N."/>
            <person name="Barbazuk W.B."/>
            <person name="Barker E."/>
            <person name="Bennetzen J."/>
            <person name="Bezanilla M."/>
            <person name="Blankenship R."/>
            <person name="Cho S.H."/>
            <person name="Dutcher S."/>
            <person name="Estelle M."/>
            <person name="Fawcett J.A."/>
            <person name="Gundlach H."/>
            <person name="Hanada K."/>
            <person name="Heyl A."/>
            <person name="Hicks K.A."/>
            <person name="Hugh J."/>
            <person name="Lohr M."/>
            <person name="Mayer K."/>
            <person name="Melkozernov A."/>
            <person name="Murata T."/>
            <person name="Nelson D."/>
            <person name="Pils B."/>
            <person name="Prigge M."/>
            <person name="Reiss B."/>
            <person name="Renner T."/>
            <person name="Rombauts S."/>
            <person name="Rushton P."/>
            <person name="Sanderfoot A."/>
            <person name="Schween G."/>
            <person name="Shiu S.-H."/>
            <person name="Stueber K."/>
            <person name="Theodoulou F.L."/>
            <person name="Tu H."/>
            <person name="Van de Peer Y."/>
            <person name="Verrier P.J."/>
            <person name="Waters E."/>
            <person name="Wood A."/>
            <person name="Yang L."/>
            <person name="Cove D."/>
            <person name="Cuming A."/>
            <person name="Hasebe M."/>
            <person name="Lucas S."/>
            <person name="Mishler D.B."/>
            <person name="Reski R."/>
            <person name="Grigoriev I."/>
            <person name="Quatrano R.S."/>
            <person name="Boore J.L."/>
        </authorList>
    </citation>
    <scope>NUCLEOTIDE SEQUENCE [LARGE SCALE GENOMIC DNA]</scope>
    <source>
        <strain evidence="13 14">cv. Gransden 2004</strain>
    </source>
</reference>
<evidence type="ECO:0000256" key="5">
    <source>
        <dbReference type="ARBA" id="ARBA00022691"/>
    </source>
</evidence>
<feature type="transmembrane region" description="Helical" evidence="11">
    <location>
        <begin position="210"/>
        <end position="232"/>
    </location>
</feature>
<evidence type="ECO:0000313" key="12">
    <source>
        <dbReference type="EMBL" id="PNR28261.1"/>
    </source>
</evidence>
<dbReference type="PANTHER" id="PTHR23417">
    <property type="entry name" value="3-DEOXY-D-MANNO-OCTULOSONIC-ACID TRANSFERASE/TRNA GUANINE-N 7 - -METHYLTRANSFERASE"/>
    <property type="match status" value="1"/>
</dbReference>
<keyword evidence="3 9" id="KW-0489">Methyltransferase</keyword>
<feature type="binding site" evidence="9">
    <location>
        <begin position="142"/>
        <end position="143"/>
    </location>
    <ligand>
        <name>S-adenosyl-L-methionine</name>
        <dbReference type="ChEBI" id="CHEBI:59789"/>
    </ligand>
</feature>
<keyword evidence="2 9" id="KW-0820">tRNA-binding</keyword>
<dbReference type="Gene3D" id="3.40.50.150">
    <property type="entry name" value="Vaccinia Virus protein VP39"/>
    <property type="match status" value="1"/>
</dbReference>
<feature type="binding site" evidence="9">
    <location>
        <begin position="175"/>
        <end position="176"/>
    </location>
    <ligand>
        <name>S-adenosyl-L-methionine</name>
        <dbReference type="ChEBI" id="CHEBI:59789"/>
    </ligand>
</feature>
<dbReference type="KEGG" id="ppp:112276886"/>
<comment type="catalytic activity">
    <reaction evidence="1 9">
        <text>guanosine(46) in tRNA + S-adenosyl-L-methionine = N(7)-methylguanosine(46) in tRNA + S-adenosyl-L-homocysteine</text>
        <dbReference type="Rhea" id="RHEA:42708"/>
        <dbReference type="Rhea" id="RHEA-COMP:10188"/>
        <dbReference type="Rhea" id="RHEA-COMP:10189"/>
        <dbReference type="ChEBI" id="CHEBI:57856"/>
        <dbReference type="ChEBI" id="CHEBI:59789"/>
        <dbReference type="ChEBI" id="CHEBI:74269"/>
        <dbReference type="ChEBI" id="CHEBI:74480"/>
        <dbReference type="EC" id="2.1.1.33"/>
    </reaction>
</comment>